<evidence type="ECO:0000256" key="7">
    <source>
        <dbReference type="SAM" id="Phobius"/>
    </source>
</evidence>
<keyword evidence="8" id="KW-0808">Transferase</keyword>
<dbReference type="InterPro" id="IPR028362">
    <property type="entry name" value="AlgI"/>
</dbReference>
<dbReference type="Pfam" id="PF03062">
    <property type="entry name" value="MBOAT"/>
    <property type="match status" value="1"/>
</dbReference>
<evidence type="ECO:0000313" key="9">
    <source>
        <dbReference type="Proteomes" id="UP000075374"/>
    </source>
</evidence>
<feature type="transmembrane region" description="Helical" evidence="7">
    <location>
        <begin position="114"/>
        <end position="136"/>
    </location>
</feature>
<evidence type="ECO:0000256" key="3">
    <source>
        <dbReference type="ARBA" id="ARBA00022475"/>
    </source>
</evidence>
<organism evidence="8 9">
    <name type="scientific">Clostridium colicanis DSM 13634</name>
    <dbReference type="NCBI Taxonomy" id="1121305"/>
    <lineage>
        <taxon>Bacteria</taxon>
        <taxon>Bacillati</taxon>
        <taxon>Bacillota</taxon>
        <taxon>Clostridia</taxon>
        <taxon>Eubacteriales</taxon>
        <taxon>Clostridiaceae</taxon>
        <taxon>Clostridium</taxon>
    </lineage>
</organism>
<name>A0A151ALT4_9CLOT</name>
<dbReference type="AlphaFoldDB" id="A0A151ALT4"/>
<protein>
    <submittedName>
        <fullName evidence="8">Peptidoglycan O-acetyltransferase</fullName>
        <ecNumber evidence="8">2.3.1.-</ecNumber>
    </submittedName>
</protein>
<dbReference type="GO" id="GO:0016746">
    <property type="term" value="F:acyltransferase activity"/>
    <property type="evidence" value="ECO:0007669"/>
    <property type="project" value="UniProtKB-KW"/>
</dbReference>
<dbReference type="PANTHER" id="PTHR13285">
    <property type="entry name" value="ACYLTRANSFERASE"/>
    <property type="match status" value="1"/>
</dbReference>
<dbReference type="PATRIC" id="fig|1121305.3.peg.1861"/>
<comment type="caution">
    <text evidence="8">The sequence shown here is derived from an EMBL/GenBank/DDBJ whole genome shotgun (WGS) entry which is preliminary data.</text>
</comment>
<feature type="transmembrane region" description="Helical" evidence="7">
    <location>
        <begin position="173"/>
        <end position="190"/>
    </location>
</feature>
<keyword evidence="9" id="KW-1185">Reference proteome</keyword>
<feature type="transmembrane region" description="Helical" evidence="7">
    <location>
        <begin position="265"/>
        <end position="283"/>
    </location>
</feature>
<dbReference type="PANTHER" id="PTHR13285:SF18">
    <property type="entry name" value="PROTEIN-CYSTEINE N-PALMITOYLTRANSFERASE RASP"/>
    <property type="match status" value="1"/>
</dbReference>
<comment type="subcellular location">
    <subcellularLocation>
        <location evidence="1">Cell membrane</location>
        <topology evidence="1">Multi-pass membrane protein</topology>
    </subcellularLocation>
</comment>
<dbReference type="GO" id="GO:0042121">
    <property type="term" value="P:alginic acid biosynthetic process"/>
    <property type="evidence" value="ECO:0007669"/>
    <property type="project" value="InterPro"/>
</dbReference>
<reference evidence="8 9" key="1">
    <citation type="submission" date="2016-02" db="EMBL/GenBank/DDBJ databases">
        <title>Genome sequence of Clostridium colicanis DSM 13634.</title>
        <authorList>
            <person name="Poehlein A."/>
            <person name="Daniel R."/>
        </authorList>
    </citation>
    <scope>NUCLEOTIDE SEQUENCE [LARGE SCALE GENOMIC DNA]</scope>
    <source>
        <strain evidence="8 9">DSM 13634</strain>
    </source>
</reference>
<dbReference type="PIRSF" id="PIRSF500217">
    <property type="entry name" value="AlgI"/>
    <property type="match status" value="1"/>
</dbReference>
<dbReference type="EMBL" id="LTBB01000009">
    <property type="protein sequence ID" value="KYH28598.1"/>
    <property type="molecule type" value="Genomic_DNA"/>
</dbReference>
<dbReference type="STRING" id="1121305.CLCOL_18590"/>
<dbReference type="EC" id="2.3.1.-" evidence="8"/>
<dbReference type="RefSeq" id="WP_341372128.1">
    <property type="nucleotide sequence ID" value="NZ_LTBB01000009.1"/>
</dbReference>
<gene>
    <name evidence="8" type="primary">patA_3</name>
    <name evidence="8" type="ORF">CLCOL_18590</name>
</gene>
<dbReference type="Proteomes" id="UP000075374">
    <property type="component" value="Unassembled WGS sequence"/>
</dbReference>
<keyword evidence="5 7" id="KW-1133">Transmembrane helix</keyword>
<keyword evidence="6 7" id="KW-0472">Membrane</keyword>
<keyword evidence="8" id="KW-0012">Acyltransferase</keyword>
<sequence length="293" mass="34056">MLWGLFQKLVISDRLAKLVNTVYDNPKNYKGIEILIATIFFTFQLYYDFSSYSDMARGAAEILGFKVPINFKSPYLSKSIKEFWRRWHISLSTWFSQYLYIPLGGSRCSKMRKYFNIMVVFLTSGLWHGAAINYIIWGGLHGIYQIIGDVLKPIKKRFIDTFKVKTHTFSFKLFQIITNFTLVSFAWIFFRANSFTDSRIIIKNIFSFTPWTLNLTEIARLGLNSKDFAVAIIGIVIGVGVDLMKRNKGLRHELANKNVFLRWSVYTISIVLILVFGIYGPGYSAKQFIYFQF</sequence>
<evidence type="ECO:0000256" key="1">
    <source>
        <dbReference type="ARBA" id="ARBA00004651"/>
    </source>
</evidence>
<proteinExistence type="inferred from homology"/>
<evidence type="ECO:0000256" key="5">
    <source>
        <dbReference type="ARBA" id="ARBA00022989"/>
    </source>
</evidence>
<evidence type="ECO:0000256" key="6">
    <source>
        <dbReference type="ARBA" id="ARBA00023136"/>
    </source>
</evidence>
<dbReference type="GO" id="GO:0005886">
    <property type="term" value="C:plasma membrane"/>
    <property type="evidence" value="ECO:0007669"/>
    <property type="project" value="UniProtKB-SubCell"/>
</dbReference>
<accession>A0A151ALT4</accession>
<evidence type="ECO:0000313" key="8">
    <source>
        <dbReference type="EMBL" id="KYH28598.1"/>
    </source>
</evidence>
<evidence type="ECO:0000256" key="4">
    <source>
        <dbReference type="ARBA" id="ARBA00022692"/>
    </source>
</evidence>
<comment type="similarity">
    <text evidence="2">Belongs to the membrane-bound acyltransferase family.</text>
</comment>
<keyword evidence="4 7" id="KW-0812">Transmembrane</keyword>
<evidence type="ECO:0000256" key="2">
    <source>
        <dbReference type="ARBA" id="ARBA00010323"/>
    </source>
</evidence>
<dbReference type="InterPro" id="IPR024194">
    <property type="entry name" value="Ac/AlaTfrase_AlgI/DltB"/>
</dbReference>
<dbReference type="PIRSF" id="PIRSF016636">
    <property type="entry name" value="AlgI_DltB"/>
    <property type="match status" value="1"/>
</dbReference>
<keyword evidence="3" id="KW-1003">Cell membrane</keyword>
<dbReference type="InterPro" id="IPR004299">
    <property type="entry name" value="MBOAT_fam"/>
</dbReference>
<dbReference type="InterPro" id="IPR051085">
    <property type="entry name" value="MB_O-acyltransferase"/>
</dbReference>
<feature type="transmembrane region" description="Helical" evidence="7">
    <location>
        <begin position="228"/>
        <end position="244"/>
    </location>
</feature>